<feature type="transmembrane region" description="Helical" evidence="7">
    <location>
        <begin position="12"/>
        <end position="34"/>
    </location>
</feature>
<organism evidence="9 10">
    <name type="scientific">Halovulum dunhuangense</name>
    <dbReference type="NCBI Taxonomy" id="1505036"/>
    <lineage>
        <taxon>Bacteria</taxon>
        <taxon>Pseudomonadati</taxon>
        <taxon>Pseudomonadota</taxon>
        <taxon>Alphaproteobacteria</taxon>
        <taxon>Rhodobacterales</taxon>
        <taxon>Paracoccaceae</taxon>
        <taxon>Halovulum</taxon>
    </lineage>
</organism>
<keyword evidence="10" id="KW-1185">Reference proteome</keyword>
<dbReference type="AlphaFoldDB" id="A0A849L1J8"/>
<evidence type="ECO:0000259" key="8">
    <source>
        <dbReference type="Pfam" id="PF04290"/>
    </source>
</evidence>
<comment type="subunit">
    <text evidence="7">The complex comprises the extracytoplasmic solute receptor protein and the two transmembrane proteins.</text>
</comment>
<sequence>MRAAGAARQAIEVWALLGGLVLAALVLVNVWTVLGGLLGLPFAGDVELTEMGVAVAAFMFLPYCQVSRQNVTADIFTARLGDSGRRALDGIASFVALSFAALLLWRMFLGFLDQRAYGYSSTILQIPVWWAYVPILVSLGLLVLAALLTLSEDLAGDA</sequence>
<dbReference type="EMBL" id="JABFBC010000001">
    <property type="protein sequence ID" value="NNU80140.1"/>
    <property type="molecule type" value="Genomic_DNA"/>
</dbReference>
<dbReference type="GO" id="GO:0005886">
    <property type="term" value="C:plasma membrane"/>
    <property type="evidence" value="ECO:0007669"/>
    <property type="project" value="UniProtKB-SubCell"/>
</dbReference>
<keyword evidence="7" id="KW-0997">Cell inner membrane</keyword>
<evidence type="ECO:0000256" key="5">
    <source>
        <dbReference type="ARBA" id="ARBA00022989"/>
    </source>
</evidence>
<dbReference type="GO" id="GO:0022857">
    <property type="term" value="F:transmembrane transporter activity"/>
    <property type="evidence" value="ECO:0007669"/>
    <property type="project" value="UniProtKB-UniRule"/>
</dbReference>
<evidence type="ECO:0000256" key="2">
    <source>
        <dbReference type="ARBA" id="ARBA00022448"/>
    </source>
</evidence>
<evidence type="ECO:0000256" key="3">
    <source>
        <dbReference type="ARBA" id="ARBA00022475"/>
    </source>
</evidence>
<keyword evidence="2 7" id="KW-0813">Transport</keyword>
<feature type="transmembrane region" description="Helical" evidence="7">
    <location>
        <begin position="87"/>
        <end position="109"/>
    </location>
</feature>
<comment type="function">
    <text evidence="7">Part of the tripartite ATP-independent periplasmic (TRAP) transport system.</text>
</comment>
<evidence type="ECO:0000256" key="1">
    <source>
        <dbReference type="ARBA" id="ARBA00004651"/>
    </source>
</evidence>
<evidence type="ECO:0000256" key="6">
    <source>
        <dbReference type="ARBA" id="ARBA00023136"/>
    </source>
</evidence>
<comment type="caution">
    <text evidence="9">The sequence shown here is derived from an EMBL/GenBank/DDBJ whole genome shotgun (WGS) entry which is preliminary data.</text>
</comment>
<feature type="transmembrane region" description="Helical" evidence="7">
    <location>
        <begin position="46"/>
        <end position="66"/>
    </location>
</feature>
<name>A0A849L1J8_9RHOB</name>
<keyword evidence="6 7" id="KW-0472">Membrane</keyword>
<feature type="transmembrane region" description="Helical" evidence="7">
    <location>
        <begin position="129"/>
        <end position="150"/>
    </location>
</feature>
<proteinExistence type="inferred from homology"/>
<evidence type="ECO:0000313" key="10">
    <source>
        <dbReference type="Proteomes" id="UP000572377"/>
    </source>
</evidence>
<evidence type="ECO:0000313" key="9">
    <source>
        <dbReference type="EMBL" id="NNU80140.1"/>
    </source>
</evidence>
<keyword evidence="4 7" id="KW-0812">Transmembrane</keyword>
<dbReference type="InterPro" id="IPR055348">
    <property type="entry name" value="DctQ"/>
</dbReference>
<comment type="subcellular location">
    <subcellularLocation>
        <location evidence="7">Cell inner membrane</location>
        <topology evidence="7">Multi-pass membrane protein</topology>
    </subcellularLocation>
    <subcellularLocation>
        <location evidence="1">Cell membrane</location>
        <topology evidence="1">Multi-pass membrane protein</topology>
    </subcellularLocation>
</comment>
<gene>
    <name evidence="9" type="ORF">HMH01_06780</name>
</gene>
<dbReference type="Proteomes" id="UP000572377">
    <property type="component" value="Unassembled WGS sequence"/>
</dbReference>
<evidence type="ECO:0000256" key="7">
    <source>
        <dbReference type="RuleBase" id="RU369079"/>
    </source>
</evidence>
<protein>
    <recommendedName>
        <fullName evidence="7">TRAP transporter small permease protein</fullName>
    </recommendedName>
</protein>
<feature type="domain" description="Tripartite ATP-independent periplasmic transporters DctQ component" evidence="8">
    <location>
        <begin position="27"/>
        <end position="154"/>
    </location>
</feature>
<reference evidence="9 10" key="1">
    <citation type="submission" date="2020-05" db="EMBL/GenBank/DDBJ databases">
        <title>Gimesia benthica sp. nov., a novel planctomycete isolated from a deep-sea water sample of the Northwest Indian Ocean.</title>
        <authorList>
            <person name="Wang J."/>
            <person name="Ruan C."/>
            <person name="Song L."/>
            <person name="Zhu Y."/>
            <person name="Li A."/>
            <person name="Zheng X."/>
            <person name="Wang L."/>
            <person name="Lu Z."/>
            <person name="Huang Y."/>
            <person name="Du W."/>
            <person name="Zhou Y."/>
            <person name="Huang L."/>
            <person name="Dai X."/>
        </authorList>
    </citation>
    <scope>NUCLEOTIDE SEQUENCE [LARGE SCALE GENOMIC DNA]</scope>
    <source>
        <strain evidence="9 10">YYQ-30</strain>
    </source>
</reference>
<dbReference type="RefSeq" id="WP_171323641.1">
    <property type="nucleotide sequence ID" value="NZ_JABFBC010000001.1"/>
</dbReference>
<keyword evidence="5 7" id="KW-1133">Transmembrane helix</keyword>
<keyword evidence="3" id="KW-1003">Cell membrane</keyword>
<dbReference type="Pfam" id="PF04290">
    <property type="entry name" value="DctQ"/>
    <property type="match status" value="1"/>
</dbReference>
<accession>A0A849L1J8</accession>
<comment type="similarity">
    <text evidence="7">Belongs to the TRAP transporter small permease family.</text>
</comment>
<evidence type="ECO:0000256" key="4">
    <source>
        <dbReference type="ARBA" id="ARBA00022692"/>
    </source>
</evidence>